<dbReference type="Proteomes" id="UP000053477">
    <property type="component" value="Unassembled WGS sequence"/>
</dbReference>
<dbReference type="EMBL" id="KQ085910">
    <property type="protein sequence ID" value="KLO16896.1"/>
    <property type="molecule type" value="Genomic_DNA"/>
</dbReference>
<keyword evidence="2" id="KW-0489">Methyltransferase</keyword>
<dbReference type="PANTHER" id="PTHR43832">
    <property type="match status" value="1"/>
</dbReference>
<dbReference type="FunFam" id="3.40.50.150:FF:000554">
    <property type="entry name" value="Cation-transporting ATPase"/>
    <property type="match status" value="1"/>
</dbReference>
<organism evidence="2 3">
    <name type="scientific">Schizopora paradoxa</name>
    <dbReference type="NCBI Taxonomy" id="27342"/>
    <lineage>
        <taxon>Eukaryota</taxon>
        <taxon>Fungi</taxon>
        <taxon>Dikarya</taxon>
        <taxon>Basidiomycota</taxon>
        <taxon>Agaricomycotina</taxon>
        <taxon>Agaricomycetes</taxon>
        <taxon>Hymenochaetales</taxon>
        <taxon>Schizoporaceae</taxon>
        <taxon>Schizopora</taxon>
    </lineage>
</organism>
<evidence type="ECO:0000313" key="3">
    <source>
        <dbReference type="Proteomes" id="UP000053477"/>
    </source>
</evidence>
<name>A0A0H2SIM2_9AGAM</name>
<proteinExistence type="inferred from homology"/>
<comment type="similarity">
    <text evidence="1">Belongs to the CFA/CMAS family.</text>
</comment>
<dbReference type="InParanoid" id="A0A0H2SIM2"/>
<dbReference type="Gene3D" id="3.40.50.150">
    <property type="entry name" value="Vaccinia Virus protein VP39"/>
    <property type="match status" value="1"/>
</dbReference>
<dbReference type="GO" id="GO:0008168">
    <property type="term" value="F:methyltransferase activity"/>
    <property type="evidence" value="ECO:0007669"/>
    <property type="project" value="UniProtKB-KW"/>
</dbReference>
<dbReference type="STRING" id="27342.A0A0H2SIM2"/>
<dbReference type="OrthoDB" id="506498at2759"/>
<sequence length="350" mass="40463">MALAYKLLDEGLVPDFILRRIVRVLSRQRLREIDRGSMEANQESKMKWIEELRGREVIAEAVDKANEQHYELPASFMLAMLGPHGKYSSGLYPTGKETLDEAEVLMLESYCEKAQLKDGLRVLDLGCGWGSLSLFLAQKYPNSHITGLSNSRSQREYILNTARERGLENVEVITADLNYHEFPSNIKFDRIISIGALEHMKNYDALMTKISTWLHDEALLFIDIFCHQKMPYHFEDSDGWMSQHFFTGGTMPSYDMMLYFQSNLTLVRSWFVSGNHYALTFEDWIKRQDANKKDALEALEKDALSKDRDSDYARLTFNRFRVFNVACAEFFALNGGDEWGSGHYLFKPKH</sequence>
<dbReference type="GO" id="GO:0032259">
    <property type="term" value="P:methylation"/>
    <property type="evidence" value="ECO:0007669"/>
    <property type="project" value="UniProtKB-KW"/>
</dbReference>
<dbReference type="PANTHER" id="PTHR43832:SF1">
    <property type="entry name" value="S-ADENOSYL-L-METHIONINE-DEPENDENT METHYLTRANSFERASES SUPERFAMILY PROTEIN"/>
    <property type="match status" value="1"/>
</dbReference>
<dbReference type="AlphaFoldDB" id="A0A0H2SIM2"/>
<gene>
    <name evidence="2" type="ORF">SCHPADRAFT_901060</name>
</gene>
<dbReference type="CDD" id="cd02440">
    <property type="entry name" value="AdoMet_MTases"/>
    <property type="match status" value="1"/>
</dbReference>
<dbReference type="Pfam" id="PF02353">
    <property type="entry name" value="CMAS"/>
    <property type="match status" value="1"/>
</dbReference>
<evidence type="ECO:0000256" key="1">
    <source>
        <dbReference type="ARBA" id="ARBA00010815"/>
    </source>
</evidence>
<dbReference type="InterPro" id="IPR029063">
    <property type="entry name" value="SAM-dependent_MTases_sf"/>
</dbReference>
<reference evidence="2 3" key="1">
    <citation type="submission" date="2015-04" db="EMBL/GenBank/DDBJ databases">
        <title>Complete genome sequence of Schizopora paradoxa KUC8140, a cosmopolitan wood degrader in East Asia.</title>
        <authorList>
            <consortium name="DOE Joint Genome Institute"/>
            <person name="Min B."/>
            <person name="Park H."/>
            <person name="Jang Y."/>
            <person name="Kim J.-J."/>
            <person name="Kim K.H."/>
            <person name="Pangilinan J."/>
            <person name="Lipzen A."/>
            <person name="Riley R."/>
            <person name="Grigoriev I.V."/>
            <person name="Spatafora J.W."/>
            <person name="Choi I.-G."/>
        </authorList>
    </citation>
    <scope>NUCLEOTIDE SEQUENCE [LARGE SCALE GENOMIC DNA]</scope>
    <source>
        <strain evidence="2 3">KUC8140</strain>
    </source>
</reference>
<keyword evidence="3" id="KW-1185">Reference proteome</keyword>
<keyword evidence="2" id="KW-0808">Transferase</keyword>
<dbReference type="SUPFAM" id="SSF53335">
    <property type="entry name" value="S-adenosyl-L-methionine-dependent methyltransferases"/>
    <property type="match status" value="1"/>
</dbReference>
<protein>
    <submittedName>
        <fullName evidence="2">S-adenosyl-L-methionine-dependent methyltransferase</fullName>
    </submittedName>
</protein>
<accession>A0A0H2SIM2</accession>
<evidence type="ECO:0000313" key="2">
    <source>
        <dbReference type="EMBL" id="KLO16896.1"/>
    </source>
</evidence>